<organism evidence="6 7">
    <name type="scientific">Candidatus Magnetominusculus xianensis</name>
    <dbReference type="NCBI Taxonomy" id="1748249"/>
    <lineage>
        <taxon>Bacteria</taxon>
        <taxon>Pseudomonadati</taxon>
        <taxon>Nitrospirota</taxon>
        <taxon>Nitrospiria</taxon>
        <taxon>Nitrospirales</taxon>
        <taxon>Nitrospiraceae</taxon>
        <taxon>Candidatus Magnetominusculus</taxon>
    </lineage>
</organism>
<dbReference type="Proteomes" id="UP000060487">
    <property type="component" value="Unassembled WGS sequence"/>
</dbReference>
<proteinExistence type="inferred from homology"/>
<evidence type="ECO:0000256" key="4">
    <source>
        <dbReference type="HAMAP-Rule" id="MF_01368"/>
    </source>
</evidence>
<keyword evidence="3 4" id="KW-0687">Ribonucleoprotein</keyword>
<protein>
    <recommendedName>
        <fullName evidence="4">Large ribosomal subunit protein bL17</fullName>
    </recommendedName>
</protein>
<evidence type="ECO:0000313" key="6">
    <source>
        <dbReference type="EMBL" id="KWT83422.1"/>
    </source>
</evidence>
<dbReference type="RefSeq" id="WP_085052841.1">
    <property type="nucleotide sequence ID" value="NZ_LNQR01000078.1"/>
</dbReference>
<evidence type="ECO:0000256" key="2">
    <source>
        <dbReference type="ARBA" id="ARBA00022980"/>
    </source>
</evidence>
<dbReference type="PANTHER" id="PTHR14413">
    <property type="entry name" value="RIBOSOMAL PROTEIN L17"/>
    <property type="match status" value="1"/>
</dbReference>
<dbReference type="PROSITE" id="PS01167">
    <property type="entry name" value="RIBOSOMAL_L17"/>
    <property type="match status" value="1"/>
</dbReference>
<evidence type="ECO:0000313" key="7">
    <source>
        <dbReference type="Proteomes" id="UP000060487"/>
    </source>
</evidence>
<accession>A0ABR5SF36</accession>
<dbReference type="GO" id="GO:0005840">
    <property type="term" value="C:ribosome"/>
    <property type="evidence" value="ECO:0007669"/>
    <property type="project" value="UniProtKB-KW"/>
</dbReference>
<dbReference type="InterPro" id="IPR036373">
    <property type="entry name" value="Ribosomal_bL17_sf"/>
</dbReference>
<sequence>MRHKIDARHFNRPTNQRKALFRSLITAVLEYERIETTLIKAKAVKGLVEKMVTLGKRGDLHAKRVALANIPNRKVIAKLFAEIAPRFTERNGGYLRIVRTRRRLKDQAEMAVLEFIDYTPPVPADKAGKKDKEKKDKS</sequence>
<evidence type="ECO:0000256" key="1">
    <source>
        <dbReference type="ARBA" id="ARBA00008777"/>
    </source>
</evidence>
<name>A0ABR5SF36_9BACT</name>
<comment type="subunit">
    <text evidence="4">Part of the 50S ribosomal subunit. Contacts protein L32.</text>
</comment>
<dbReference type="EMBL" id="LNQR01000078">
    <property type="protein sequence ID" value="KWT83422.1"/>
    <property type="molecule type" value="Genomic_DNA"/>
</dbReference>
<dbReference type="Gene3D" id="3.90.1030.10">
    <property type="entry name" value="Ribosomal protein L17"/>
    <property type="match status" value="1"/>
</dbReference>
<dbReference type="InterPro" id="IPR000456">
    <property type="entry name" value="Ribosomal_bL17"/>
</dbReference>
<keyword evidence="7" id="KW-1185">Reference proteome</keyword>
<dbReference type="HAMAP" id="MF_01368">
    <property type="entry name" value="Ribosomal_bL17"/>
    <property type="match status" value="1"/>
</dbReference>
<reference evidence="6 7" key="1">
    <citation type="submission" date="2015-11" db="EMBL/GenBank/DDBJ databases">
        <authorList>
            <person name="Lin W."/>
        </authorList>
    </citation>
    <scope>NUCLEOTIDE SEQUENCE [LARGE SCALE GENOMIC DNA]</scope>
    <source>
        <strain evidence="6 7">HCH-1</strain>
    </source>
</reference>
<comment type="similarity">
    <text evidence="1 4 5">Belongs to the bacterial ribosomal protein bL17 family.</text>
</comment>
<gene>
    <name evidence="4 6" type="primary">rplQ</name>
    <name evidence="6" type="ORF">ASN18_2238</name>
</gene>
<dbReference type="SUPFAM" id="SSF64263">
    <property type="entry name" value="Prokaryotic ribosomal protein L17"/>
    <property type="match status" value="1"/>
</dbReference>
<evidence type="ECO:0000256" key="5">
    <source>
        <dbReference type="RuleBase" id="RU000660"/>
    </source>
</evidence>
<evidence type="ECO:0000256" key="3">
    <source>
        <dbReference type="ARBA" id="ARBA00023274"/>
    </source>
</evidence>
<dbReference type="NCBIfam" id="TIGR00059">
    <property type="entry name" value="L17"/>
    <property type="match status" value="1"/>
</dbReference>
<comment type="caution">
    <text evidence="6">The sequence shown here is derived from an EMBL/GenBank/DDBJ whole genome shotgun (WGS) entry which is preliminary data.</text>
</comment>
<dbReference type="Pfam" id="PF01196">
    <property type="entry name" value="Ribosomal_L17"/>
    <property type="match status" value="1"/>
</dbReference>
<dbReference type="InterPro" id="IPR047859">
    <property type="entry name" value="Ribosomal_bL17_CS"/>
</dbReference>
<dbReference type="PANTHER" id="PTHR14413:SF16">
    <property type="entry name" value="LARGE RIBOSOMAL SUBUNIT PROTEIN BL17M"/>
    <property type="match status" value="1"/>
</dbReference>
<keyword evidence="2 4" id="KW-0689">Ribosomal protein</keyword>